<dbReference type="Proteomes" id="UP000308000">
    <property type="component" value="Unassembled WGS sequence"/>
</dbReference>
<dbReference type="PANTHER" id="PTHR34988:SF1">
    <property type="entry name" value="DNA-BINDING PROTEIN"/>
    <property type="match status" value="1"/>
</dbReference>
<dbReference type="Proteomes" id="UP000536909">
    <property type="component" value="Unassembled WGS sequence"/>
</dbReference>
<keyword evidence="3" id="KW-0238">DNA-binding</keyword>
<evidence type="ECO:0000259" key="1">
    <source>
        <dbReference type="PROSITE" id="PS51742"/>
    </source>
</evidence>
<keyword evidence="5" id="KW-1185">Reference proteome</keyword>
<reference evidence="3 4" key="1">
    <citation type="submission" date="2019-04" db="EMBL/GenBank/DDBJ databases">
        <title>Deinococcus metalilatus MA1002 mutant No.5.</title>
        <authorList>
            <person name="Park W."/>
            <person name="Park C."/>
        </authorList>
    </citation>
    <scope>NUCLEOTIDE SEQUENCE [LARGE SCALE GENOMIC DNA]</scope>
    <source>
        <strain evidence="3 4">MA1002-m5</strain>
    </source>
</reference>
<protein>
    <submittedName>
        <fullName evidence="3">DNA-binding protein</fullName>
    </submittedName>
</protein>
<dbReference type="RefSeq" id="WP_129119015.1">
    <property type="nucleotide sequence ID" value="NZ_BSUI01000010.1"/>
</dbReference>
<accession>A0AAJ5JY35</accession>
<proteinExistence type="predicted"/>
<evidence type="ECO:0000313" key="5">
    <source>
        <dbReference type="Proteomes" id="UP000536909"/>
    </source>
</evidence>
<dbReference type="GO" id="GO:0003677">
    <property type="term" value="F:DNA binding"/>
    <property type="evidence" value="ECO:0007669"/>
    <property type="project" value="UniProtKB-KW"/>
</dbReference>
<dbReference type="CDD" id="cd11378">
    <property type="entry name" value="DUF296"/>
    <property type="match status" value="1"/>
</dbReference>
<feature type="domain" description="PPC" evidence="1">
    <location>
        <begin position="10"/>
        <end position="147"/>
    </location>
</feature>
<dbReference type="EMBL" id="JACHFV010000006">
    <property type="protein sequence ID" value="MBB5295076.1"/>
    <property type="molecule type" value="Genomic_DNA"/>
</dbReference>
<dbReference type="EMBL" id="VBRC01000007">
    <property type="protein sequence ID" value="TLK26594.1"/>
    <property type="molecule type" value="Genomic_DNA"/>
</dbReference>
<dbReference type="SUPFAM" id="SSF117856">
    <property type="entry name" value="AF0104/ALDC/Ptd012-like"/>
    <property type="match status" value="1"/>
</dbReference>
<dbReference type="Pfam" id="PF03479">
    <property type="entry name" value="PCC"/>
    <property type="match status" value="1"/>
</dbReference>
<gene>
    <name evidence="3" type="ORF">FCS05_11415</name>
    <name evidence="2" type="ORF">HNQ10_001902</name>
</gene>
<dbReference type="PROSITE" id="PS51742">
    <property type="entry name" value="PPC"/>
    <property type="match status" value="1"/>
</dbReference>
<dbReference type="InterPro" id="IPR005175">
    <property type="entry name" value="PPC_dom"/>
</dbReference>
<dbReference type="AlphaFoldDB" id="A0AAJ5JY35"/>
<name>A0AAJ5JY35_9DEIO</name>
<reference evidence="2 5" key="2">
    <citation type="submission" date="2020-08" db="EMBL/GenBank/DDBJ databases">
        <title>Genomic Encyclopedia of Type Strains, Phase IV (KMG-IV): sequencing the most valuable type-strain genomes for metagenomic binning, comparative biology and taxonomic classification.</title>
        <authorList>
            <person name="Goeker M."/>
        </authorList>
    </citation>
    <scope>NUCLEOTIDE SEQUENCE [LARGE SCALE GENOMIC DNA]</scope>
    <source>
        <strain evidence="2 5">DSM 105434</strain>
    </source>
</reference>
<evidence type="ECO:0000313" key="2">
    <source>
        <dbReference type="EMBL" id="MBB5295076.1"/>
    </source>
</evidence>
<dbReference type="PIRSF" id="PIRSF016702">
    <property type="entry name" value="DNA_bp_PD1"/>
    <property type="match status" value="1"/>
</dbReference>
<evidence type="ECO:0000313" key="3">
    <source>
        <dbReference type="EMBL" id="TLK26594.1"/>
    </source>
</evidence>
<dbReference type="Gene3D" id="3.30.1330.80">
    <property type="entry name" value="Hypothetical protein, similar to alpha- acetolactate decarboxylase, domain 2"/>
    <property type="match status" value="1"/>
</dbReference>
<sequence>MHSRLLQTSPTGERTFVLVFAAGDEVAQGLQAFAREQNLDAAAFTAIGALSDVKFGFYDVDAQEYVPTEVNEQVEVLSLLGNVALKEDGTPQVHAHLVIGKRDGTAMGGHLLRGHVKPTLEVTLTEQPTHLRRKFNQEFGLTLIDLGEEEAPR</sequence>
<comment type="caution">
    <text evidence="3">The sequence shown here is derived from an EMBL/GenBank/DDBJ whole genome shotgun (WGS) entry which is preliminary data.</text>
</comment>
<evidence type="ECO:0000313" key="4">
    <source>
        <dbReference type="Proteomes" id="UP000308000"/>
    </source>
</evidence>
<dbReference type="InterPro" id="IPR025707">
    <property type="entry name" value="DNA_bp_PD1"/>
</dbReference>
<dbReference type="PANTHER" id="PTHR34988">
    <property type="entry name" value="PROTEIN, PUTATIVE-RELATED"/>
    <property type="match status" value="1"/>
</dbReference>
<organism evidence="3 4">
    <name type="scientific">Deinococcus metallilatus</name>
    <dbReference type="NCBI Taxonomy" id="1211322"/>
    <lineage>
        <taxon>Bacteria</taxon>
        <taxon>Thermotogati</taxon>
        <taxon>Deinococcota</taxon>
        <taxon>Deinococci</taxon>
        <taxon>Deinococcales</taxon>
        <taxon>Deinococcaceae</taxon>
        <taxon>Deinococcus</taxon>
    </lineage>
</organism>